<keyword evidence="5 13" id="KW-0479">Metal-binding</keyword>
<evidence type="ECO:0000256" key="4">
    <source>
        <dbReference type="ARBA" id="ARBA00022692"/>
    </source>
</evidence>
<dbReference type="InterPro" id="IPR003780">
    <property type="entry name" value="COX15/CtaA_fam"/>
</dbReference>
<feature type="transmembrane region" description="Helical" evidence="13">
    <location>
        <begin position="331"/>
        <end position="355"/>
    </location>
</feature>
<dbReference type="RefSeq" id="WP_140192920.1">
    <property type="nucleotide sequence ID" value="NZ_CP065915.1"/>
</dbReference>
<keyword evidence="4 13" id="KW-0812">Transmembrane</keyword>
<keyword evidence="6 13" id="KW-1133">Transmembrane helix</keyword>
<feature type="transmembrane region" description="Helical" evidence="13">
    <location>
        <begin position="127"/>
        <end position="145"/>
    </location>
</feature>
<dbReference type="InterPro" id="IPR023754">
    <property type="entry name" value="HemeA_Synthase_type2"/>
</dbReference>
<dbReference type="PANTHER" id="PTHR23289:SF2">
    <property type="entry name" value="CYTOCHROME C OXIDASE ASSEMBLY PROTEIN COX15 HOMOLOG"/>
    <property type="match status" value="1"/>
</dbReference>
<keyword evidence="3 13" id="KW-1003">Cell membrane</keyword>
<evidence type="ECO:0000313" key="14">
    <source>
        <dbReference type="EMBL" id="TNY32240.1"/>
    </source>
</evidence>
<evidence type="ECO:0000256" key="3">
    <source>
        <dbReference type="ARBA" id="ARBA00022475"/>
    </source>
</evidence>
<comment type="cofactor">
    <cofactor evidence="1 13">
        <name>heme b</name>
        <dbReference type="ChEBI" id="CHEBI:60344"/>
    </cofactor>
</comment>
<dbReference type="EMBL" id="VFFF01000001">
    <property type="protein sequence ID" value="TNY32240.1"/>
    <property type="molecule type" value="Genomic_DNA"/>
</dbReference>
<comment type="function">
    <text evidence="13">Catalyzes the conversion of heme O to heme A by two successive hydroxylations of the methyl group at C8. The first hydroxylation forms heme I, the second hydroxylation results in an unstable dihydroxymethyl group, which spontaneously dehydrates, resulting in the formyl group of heme A.</text>
</comment>
<dbReference type="OrthoDB" id="9793156at2"/>
<dbReference type="PANTHER" id="PTHR23289">
    <property type="entry name" value="CYTOCHROME C OXIDASE ASSEMBLY PROTEIN COX15"/>
    <property type="match status" value="1"/>
</dbReference>
<evidence type="ECO:0000256" key="8">
    <source>
        <dbReference type="ARBA" id="ARBA00023004"/>
    </source>
</evidence>
<feature type="transmembrane region" description="Helical" evidence="13">
    <location>
        <begin position="157"/>
        <end position="175"/>
    </location>
</feature>
<comment type="caution">
    <text evidence="14">The sequence shown here is derived from an EMBL/GenBank/DDBJ whole genome shotgun (WGS) entry which is preliminary data.</text>
</comment>
<evidence type="ECO:0000256" key="7">
    <source>
        <dbReference type="ARBA" id="ARBA00023002"/>
    </source>
</evidence>
<evidence type="ECO:0000256" key="10">
    <source>
        <dbReference type="ARBA" id="ARBA00023136"/>
    </source>
</evidence>
<feature type="binding site" description="axial binding residue" evidence="13">
    <location>
        <position position="363"/>
    </location>
    <ligand>
        <name>heme</name>
        <dbReference type="ChEBI" id="CHEBI:30413"/>
    </ligand>
    <ligandPart>
        <name>Fe</name>
        <dbReference type="ChEBI" id="CHEBI:18248"/>
    </ligandPart>
</feature>
<reference evidence="14 15" key="1">
    <citation type="submission" date="2019-06" db="EMBL/GenBank/DDBJ databases">
        <title>Genome of new Rhodobacteraceae sp. SM1903.</title>
        <authorList>
            <person name="Ren X."/>
        </authorList>
    </citation>
    <scope>NUCLEOTIDE SEQUENCE [LARGE SCALE GENOMIC DNA]</scope>
    <source>
        <strain evidence="14 15">SM1903</strain>
    </source>
</reference>
<feature type="transmembrane region" description="Helical" evidence="13">
    <location>
        <begin position="230"/>
        <end position="254"/>
    </location>
</feature>
<protein>
    <recommendedName>
        <fullName evidence="13">Heme A synthase</fullName>
        <shortName evidence="13">HAS</shortName>
        <ecNumber evidence="13">1.17.99.9</ecNumber>
    </recommendedName>
    <alternativeName>
        <fullName evidence="13">Cytochrome aa3-controlling protein</fullName>
    </alternativeName>
</protein>
<evidence type="ECO:0000313" key="15">
    <source>
        <dbReference type="Proteomes" id="UP000314011"/>
    </source>
</evidence>
<evidence type="ECO:0000256" key="12">
    <source>
        <dbReference type="ARBA" id="ARBA00048044"/>
    </source>
</evidence>
<feature type="transmembrane region" description="Helical" evidence="13">
    <location>
        <begin position="187"/>
        <end position="209"/>
    </location>
</feature>
<dbReference type="Pfam" id="PF02628">
    <property type="entry name" value="COX15-CtaA"/>
    <property type="match status" value="1"/>
</dbReference>
<name>A0A5C5GCL0_9RHOB</name>
<comment type="subcellular location">
    <subcellularLocation>
        <location evidence="13">Cell membrane</location>
        <topology evidence="13">Multi-pass membrane protein</topology>
    </subcellularLocation>
    <subcellularLocation>
        <location evidence="2">Membrane</location>
        <topology evidence="2">Multi-pass membrane protein</topology>
    </subcellularLocation>
</comment>
<feature type="transmembrane region" description="Helical" evidence="13">
    <location>
        <begin position="361"/>
        <end position="381"/>
    </location>
</feature>
<comment type="pathway">
    <text evidence="11 13">Porphyrin-containing compound metabolism; heme A biosynthesis; heme A from heme O: step 1/1.</text>
</comment>
<feature type="transmembrane region" description="Helical" evidence="13">
    <location>
        <begin position="301"/>
        <end position="319"/>
    </location>
</feature>
<evidence type="ECO:0000256" key="9">
    <source>
        <dbReference type="ARBA" id="ARBA00023133"/>
    </source>
</evidence>
<dbReference type="GO" id="GO:0120547">
    <property type="term" value="F:heme A synthase activity"/>
    <property type="evidence" value="ECO:0007669"/>
    <property type="project" value="UniProtKB-EC"/>
</dbReference>
<evidence type="ECO:0000256" key="1">
    <source>
        <dbReference type="ARBA" id="ARBA00001970"/>
    </source>
</evidence>
<keyword evidence="9 13" id="KW-0350">Heme biosynthesis</keyword>
<comment type="similarity">
    <text evidence="13">Belongs to the COX15/CtaA family. Type 2 subfamily.</text>
</comment>
<comment type="subunit">
    <text evidence="13">Interacts with CtaB.</text>
</comment>
<dbReference type="NCBIfam" id="NF045570">
    <property type="entry name" value="HemSynCtaAAlphapr"/>
    <property type="match status" value="1"/>
</dbReference>
<evidence type="ECO:0000256" key="13">
    <source>
        <dbReference type="HAMAP-Rule" id="MF_01665"/>
    </source>
</evidence>
<feature type="transmembrane region" description="Helical" evidence="13">
    <location>
        <begin position="44"/>
        <end position="63"/>
    </location>
</feature>
<keyword evidence="15" id="KW-1185">Reference proteome</keyword>
<evidence type="ECO:0000256" key="5">
    <source>
        <dbReference type="ARBA" id="ARBA00022723"/>
    </source>
</evidence>
<dbReference type="InterPro" id="IPR054616">
    <property type="entry name" value="HemA_synt_rhodobact"/>
</dbReference>
<evidence type="ECO:0000256" key="11">
    <source>
        <dbReference type="ARBA" id="ARBA00044501"/>
    </source>
</evidence>
<dbReference type="EC" id="1.17.99.9" evidence="13"/>
<keyword evidence="7 13" id="KW-0560">Oxidoreductase</keyword>
<sequence length="391" mass="43168">MAQKPKSRTNRAIFEEVGTGERQVAAATGSIDKGGQGARGAVRLWLMLIFALVAAMILVGGLTRLTDSGLSITEWAPVSGALPPMSEADWQAEFERYQQIPQFTELNSDMDLAGFKSIYWWEWGHRQLGRVIGLVWAIGFFGFLATRTMPRGWSGRLLGLGALGGVQGAIGWWMVHSGLQEGMLSVASYRLAIHLGLAFVIFGFITWYVMRLSRREADLLQARRSGQAKLFSMSTGLMHFAFLQILLGALVAGIDAGRDFPSWPLMAGQIIPPDPFYVPDGAGGSLPAWRAFFENAGLVQFIHRTSGYLLFIFGVIVWLRGRRSPMARTRFAFNAVFSALLLQIVIGIVTVLYAAPLPLGILHQGMAVLLWVLILRARFLARYPHVQSVRD</sequence>
<proteinExistence type="inferred from homology"/>
<evidence type="ECO:0000256" key="6">
    <source>
        <dbReference type="ARBA" id="ARBA00022989"/>
    </source>
</evidence>
<accession>A0A5C5GCL0</accession>
<gene>
    <name evidence="13" type="primary">ctaA</name>
    <name evidence="14" type="ORF">FHY64_02790</name>
</gene>
<dbReference type="AlphaFoldDB" id="A0A5C5GCL0"/>
<evidence type="ECO:0000256" key="2">
    <source>
        <dbReference type="ARBA" id="ARBA00004141"/>
    </source>
</evidence>
<dbReference type="GO" id="GO:0006784">
    <property type="term" value="P:heme A biosynthetic process"/>
    <property type="evidence" value="ECO:0007669"/>
    <property type="project" value="UniProtKB-UniRule"/>
</dbReference>
<dbReference type="HAMAP" id="MF_01665">
    <property type="entry name" value="HemeA_synth_type2"/>
    <property type="match status" value="1"/>
</dbReference>
<dbReference type="GO" id="GO:0046872">
    <property type="term" value="F:metal ion binding"/>
    <property type="evidence" value="ECO:0007669"/>
    <property type="project" value="UniProtKB-KW"/>
</dbReference>
<comment type="catalytic activity">
    <reaction evidence="12">
        <text>Fe(II)-heme o + 2 A + H2O = Fe(II)-heme a + 2 AH2</text>
        <dbReference type="Rhea" id="RHEA:63388"/>
        <dbReference type="ChEBI" id="CHEBI:13193"/>
        <dbReference type="ChEBI" id="CHEBI:15377"/>
        <dbReference type="ChEBI" id="CHEBI:17499"/>
        <dbReference type="ChEBI" id="CHEBI:60530"/>
        <dbReference type="ChEBI" id="CHEBI:61715"/>
        <dbReference type="EC" id="1.17.99.9"/>
    </reaction>
    <physiologicalReaction direction="left-to-right" evidence="12">
        <dbReference type="Rhea" id="RHEA:63389"/>
    </physiologicalReaction>
</comment>
<organism evidence="14 15">
    <name type="scientific">Pelagovum pacificum</name>
    <dbReference type="NCBI Taxonomy" id="2588711"/>
    <lineage>
        <taxon>Bacteria</taxon>
        <taxon>Pseudomonadati</taxon>
        <taxon>Pseudomonadota</taxon>
        <taxon>Alphaproteobacteria</taxon>
        <taxon>Rhodobacterales</taxon>
        <taxon>Paracoccaceae</taxon>
        <taxon>Pelagovum</taxon>
    </lineage>
</organism>
<keyword evidence="10 13" id="KW-0472">Membrane</keyword>
<feature type="binding site" description="axial binding residue" evidence="13">
    <location>
        <position position="303"/>
    </location>
    <ligand>
        <name>heme</name>
        <dbReference type="ChEBI" id="CHEBI:30413"/>
    </ligand>
    <ligandPart>
        <name>Fe</name>
        <dbReference type="ChEBI" id="CHEBI:18248"/>
    </ligandPart>
</feature>
<dbReference type="Proteomes" id="UP000314011">
    <property type="component" value="Unassembled WGS sequence"/>
</dbReference>
<dbReference type="GO" id="GO:0005886">
    <property type="term" value="C:plasma membrane"/>
    <property type="evidence" value="ECO:0007669"/>
    <property type="project" value="UniProtKB-SubCell"/>
</dbReference>
<keyword evidence="8 13" id="KW-0408">Iron</keyword>
<dbReference type="UniPathway" id="UPA00269">
    <property type="reaction ID" value="UER00713"/>
</dbReference>